<dbReference type="EMBL" id="CP002583">
    <property type="protein sequence ID" value="ADZ92625.1"/>
    <property type="molecule type" value="Genomic_DNA"/>
</dbReference>
<proteinExistence type="predicted"/>
<dbReference type="AlphaFoldDB" id="F2K4Y2"/>
<accession>F2K4Y2</accession>
<evidence type="ECO:0000256" key="2">
    <source>
        <dbReference type="PIRSR" id="PIRSR002825-1"/>
    </source>
</evidence>
<dbReference type="CDD" id="cd13547">
    <property type="entry name" value="PBP2_Fbp_like_2"/>
    <property type="match status" value="1"/>
</dbReference>
<sequence precursor="true">MKFMHLISVLALSGAVLNAQAETITVYSAGPKGLSKSLVKNFEKDSGIKVDLYQATGGKIMSRYQAEKSNPHVDVMISSSLGHAITLTKAGELLPYQSPNAKNVPDFLKSDTYVSQGAAVLAIAYNTQSTLPEPKLWSDLTKPEYKNQITMPDPSKSGSALTLVEGLTEKMGDDAWTLFSGLKQNDILIPGANKAALNPVLQGAKSVVFGAVDYIALGLKKKGETLNVIYPEDGTVLAPRPIMILKSTQHADASKRFVDYILSNKGQNMVSNTLILPARTDISTSRPGFDDLKLITFDQMTAAAHAQATKNKFASIMGQ</sequence>
<keyword evidence="2" id="KW-0408">Iron</keyword>
<feature type="binding site" evidence="2">
    <location>
        <position position="214"/>
    </location>
    <ligand>
        <name>Fe cation</name>
        <dbReference type="ChEBI" id="CHEBI:24875"/>
    </ligand>
</feature>
<dbReference type="GO" id="GO:0030976">
    <property type="term" value="F:thiamine pyrophosphate binding"/>
    <property type="evidence" value="ECO:0007669"/>
    <property type="project" value="TreeGrafter"/>
</dbReference>
<organism evidence="4 5">
    <name type="scientific">Marinomonas mediterranea (strain ATCC 700492 / JCM 21426 / NBRC 103028 / MMB-1)</name>
    <dbReference type="NCBI Taxonomy" id="717774"/>
    <lineage>
        <taxon>Bacteria</taxon>
        <taxon>Pseudomonadati</taxon>
        <taxon>Pseudomonadota</taxon>
        <taxon>Gammaproteobacteria</taxon>
        <taxon>Oceanospirillales</taxon>
        <taxon>Oceanospirillaceae</taxon>
        <taxon>Marinomonas</taxon>
    </lineage>
</organism>
<dbReference type="eggNOG" id="COG1840">
    <property type="taxonomic scope" value="Bacteria"/>
</dbReference>
<evidence type="ECO:0000313" key="4">
    <source>
        <dbReference type="EMBL" id="ADZ92625.1"/>
    </source>
</evidence>
<dbReference type="RefSeq" id="WP_013662527.1">
    <property type="nucleotide sequence ID" value="NC_015276.1"/>
</dbReference>
<dbReference type="SUPFAM" id="SSF53850">
    <property type="entry name" value="Periplasmic binding protein-like II"/>
    <property type="match status" value="1"/>
</dbReference>
<dbReference type="PIRSF" id="PIRSF002825">
    <property type="entry name" value="CfbpA"/>
    <property type="match status" value="1"/>
</dbReference>
<dbReference type="KEGG" id="mme:Marme_3409"/>
<dbReference type="GO" id="GO:0046872">
    <property type="term" value="F:metal ion binding"/>
    <property type="evidence" value="ECO:0007669"/>
    <property type="project" value="UniProtKB-KW"/>
</dbReference>
<evidence type="ECO:0000256" key="3">
    <source>
        <dbReference type="SAM" id="SignalP"/>
    </source>
</evidence>
<keyword evidence="5" id="KW-1185">Reference proteome</keyword>
<keyword evidence="1 3" id="KW-0732">Signal</keyword>
<keyword evidence="2" id="KW-0479">Metal-binding</keyword>
<dbReference type="Proteomes" id="UP000001062">
    <property type="component" value="Chromosome"/>
</dbReference>
<dbReference type="GO" id="GO:0030288">
    <property type="term" value="C:outer membrane-bounded periplasmic space"/>
    <property type="evidence" value="ECO:0007669"/>
    <property type="project" value="TreeGrafter"/>
</dbReference>
<evidence type="ECO:0000313" key="5">
    <source>
        <dbReference type="Proteomes" id="UP000001062"/>
    </source>
</evidence>
<dbReference type="GO" id="GO:0015888">
    <property type="term" value="P:thiamine transport"/>
    <property type="evidence" value="ECO:0007669"/>
    <property type="project" value="TreeGrafter"/>
</dbReference>
<dbReference type="GO" id="GO:0030975">
    <property type="term" value="F:thiamine binding"/>
    <property type="evidence" value="ECO:0007669"/>
    <property type="project" value="TreeGrafter"/>
</dbReference>
<dbReference type="HOGENOM" id="CLU_026974_0_0_6"/>
<feature type="signal peptide" evidence="3">
    <location>
        <begin position="1"/>
        <end position="21"/>
    </location>
</feature>
<feature type="chain" id="PRO_5003279549" evidence="3">
    <location>
        <begin position="22"/>
        <end position="319"/>
    </location>
</feature>
<dbReference type="Gene3D" id="3.40.190.10">
    <property type="entry name" value="Periplasmic binding protein-like II"/>
    <property type="match status" value="2"/>
</dbReference>
<name>F2K4Y2_MARM1</name>
<gene>
    <name evidence="4" type="ordered locus">Marme_3409</name>
</gene>
<dbReference type="PATRIC" id="fig|717774.3.peg.3510"/>
<protein>
    <submittedName>
        <fullName evidence="4">Extracellular solute-binding protein family 1</fullName>
    </submittedName>
</protein>
<evidence type="ECO:0000256" key="1">
    <source>
        <dbReference type="ARBA" id="ARBA00022729"/>
    </source>
</evidence>
<dbReference type="PANTHER" id="PTHR30006:SF2">
    <property type="entry name" value="ABC TRANSPORTER SUBSTRATE-BINDING PROTEIN"/>
    <property type="match status" value="1"/>
</dbReference>
<dbReference type="Pfam" id="PF13343">
    <property type="entry name" value="SBP_bac_6"/>
    <property type="match status" value="1"/>
</dbReference>
<dbReference type="PANTHER" id="PTHR30006">
    <property type="entry name" value="THIAMINE-BINDING PERIPLASMIC PROTEIN-RELATED"/>
    <property type="match status" value="1"/>
</dbReference>
<dbReference type="STRING" id="717774.Marme_3409"/>
<dbReference type="InterPro" id="IPR026045">
    <property type="entry name" value="Ferric-bd"/>
</dbReference>
<reference evidence="4 5" key="1">
    <citation type="journal article" date="2012" name="Stand. Genomic Sci.">
        <title>Complete genome sequence of the melanogenic marine bacterium Marinomonas mediterranea type strain (MMB-1(T)).</title>
        <authorList>
            <person name="Lucas-Elio P."/>
            <person name="Goodwin L."/>
            <person name="Woyke T."/>
            <person name="Pitluck S."/>
            <person name="Nolan M."/>
            <person name="Kyrpides N.C."/>
            <person name="Detter J.C."/>
            <person name="Copeland A."/>
            <person name="Teshima H."/>
            <person name="Bruce D."/>
            <person name="Detter C."/>
            <person name="Tapia R."/>
            <person name="Han S."/>
            <person name="Land M.L."/>
            <person name="Ivanova N."/>
            <person name="Mikhailova N."/>
            <person name="Johnston A.W."/>
            <person name="Sanchez-Amat A."/>
        </authorList>
    </citation>
    <scope>NUCLEOTIDE SEQUENCE [LARGE SCALE GENOMIC DNA]</scope>
    <source>
        <strain evidence="5">ATCC 700492 / JCM 21426 / NBRC 103028 / MMB-1</strain>
    </source>
</reference>